<evidence type="ECO:0000313" key="6">
    <source>
        <dbReference type="Proteomes" id="UP000009168"/>
    </source>
</evidence>
<dbReference type="GeneID" id="7830414"/>
<name>Q247X5_TETTS</name>
<gene>
    <name evidence="5" type="ORF">TTHERM_00533930</name>
</gene>
<accession>Q247X5</accession>
<evidence type="ECO:0000256" key="1">
    <source>
        <dbReference type="ARBA" id="ARBA00022737"/>
    </source>
</evidence>
<dbReference type="InterPro" id="IPR011990">
    <property type="entry name" value="TPR-like_helical_dom_sf"/>
</dbReference>
<proteinExistence type="inferred from homology"/>
<dbReference type="EMBL" id="GG662455">
    <property type="protein sequence ID" value="EAS04170.2"/>
    <property type="molecule type" value="Genomic_DNA"/>
</dbReference>
<reference evidence="6" key="1">
    <citation type="journal article" date="2006" name="PLoS Biol.">
        <title>Macronuclear genome sequence of the ciliate Tetrahymena thermophila, a model eukaryote.</title>
        <authorList>
            <person name="Eisen J.A."/>
            <person name="Coyne R.S."/>
            <person name="Wu M."/>
            <person name="Wu D."/>
            <person name="Thiagarajan M."/>
            <person name="Wortman J.R."/>
            <person name="Badger J.H."/>
            <person name="Ren Q."/>
            <person name="Amedeo P."/>
            <person name="Jones K.M."/>
            <person name="Tallon L.J."/>
            <person name="Delcher A.L."/>
            <person name="Salzberg S.L."/>
            <person name="Silva J.C."/>
            <person name="Haas B.J."/>
            <person name="Majoros W.H."/>
            <person name="Farzad M."/>
            <person name="Carlton J.M."/>
            <person name="Smith R.K. Jr."/>
            <person name="Garg J."/>
            <person name="Pearlman R.E."/>
            <person name="Karrer K.M."/>
            <person name="Sun L."/>
            <person name="Manning G."/>
            <person name="Elde N.C."/>
            <person name="Turkewitz A.P."/>
            <person name="Asai D.J."/>
            <person name="Wilkes D.E."/>
            <person name="Wang Y."/>
            <person name="Cai H."/>
            <person name="Collins K."/>
            <person name="Stewart B.A."/>
            <person name="Lee S.R."/>
            <person name="Wilamowska K."/>
            <person name="Weinberg Z."/>
            <person name="Ruzzo W.L."/>
            <person name="Wloga D."/>
            <person name="Gaertig J."/>
            <person name="Frankel J."/>
            <person name="Tsao C.-C."/>
            <person name="Gorovsky M.A."/>
            <person name="Keeling P.J."/>
            <person name="Waller R.F."/>
            <person name="Patron N.J."/>
            <person name="Cherry J.M."/>
            <person name="Stover N.A."/>
            <person name="Krieger C.J."/>
            <person name="del Toro C."/>
            <person name="Ryder H.F."/>
            <person name="Williamson S.C."/>
            <person name="Barbeau R.A."/>
            <person name="Hamilton E.P."/>
            <person name="Orias E."/>
        </authorList>
    </citation>
    <scope>NUCLEOTIDE SEQUENCE [LARGE SCALE GENOMIC DNA]</scope>
    <source>
        <strain evidence="6">SB210</strain>
    </source>
</reference>
<evidence type="ECO:0000256" key="2">
    <source>
        <dbReference type="ARBA" id="ARBA00022803"/>
    </source>
</evidence>
<dbReference type="FunCoup" id="Q247X5">
    <property type="interactions" value="9"/>
</dbReference>
<feature type="repeat" description="TPR" evidence="4">
    <location>
        <begin position="198"/>
        <end position="231"/>
    </location>
</feature>
<dbReference type="AlphaFoldDB" id="Q247X5"/>
<evidence type="ECO:0000256" key="4">
    <source>
        <dbReference type="PROSITE-ProRule" id="PRU00339"/>
    </source>
</evidence>
<keyword evidence="2 4" id="KW-0802">TPR repeat</keyword>
<dbReference type="SMART" id="SM00028">
    <property type="entry name" value="TPR"/>
    <property type="match status" value="5"/>
</dbReference>
<dbReference type="PANTHER" id="PTHR44186">
    <property type="match status" value="1"/>
</dbReference>
<dbReference type="PANTHER" id="PTHR44186:SF1">
    <property type="entry name" value="BARDET-BIEDL SYNDROME 4 PROTEIN"/>
    <property type="match status" value="1"/>
</dbReference>
<comment type="similarity">
    <text evidence="3">Belongs to the BBS4 family.</text>
</comment>
<dbReference type="PROSITE" id="PS50005">
    <property type="entry name" value="TPR"/>
    <property type="match status" value="1"/>
</dbReference>
<evidence type="ECO:0000256" key="3">
    <source>
        <dbReference type="ARBA" id="ARBA00023778"/>
    </source>
</evidence>
<dbReference type="GO" id="GO:0061512">
    <property type="term" value="P:protein localization to cilium"/>
    <property type="evidence" value="ECO:0007669"/>
    <property type="project" value="TreeGrafter"/>
</dbReference>
<dbReference type="Proteomes" id="UP000009168">
    <property type="component" value="Unassembled WGS sequence"/>
</dbReference>
<protein>
    <submittedName>
        <fullName evidence="5">Tetratricopeptide repeat protein</fullName>
    </submittedName>
</protein>
<keyword evidence="1" id="KW-0677">Repeat</keyword>
<dbReference type="Gene3D" id="1.25.40.10">
    <property type="entry name" value="Tetratricopeptide repeat domain"/>
    <property type="match status" value="2"/>
</dbReference>
<organism evidence="5 6">
    <name type="scientific">Tetrahymena thermophila (strain SB210)</name>
    <dbReference type="NCBI Taxonomy" id="312017"/>
    <lineage>
        <taxon>Eukaryota</taxon>
        <taxon>Sar</taxon>
        <taxon>Alveolata</taxon>
        <taxon>Ciliophora</taxon>
        <taxon>Intramacronucleata</taxon>
        <taxon>Oligohymenophorea</taxon>
        <taxon>Hymenostomatida</taxon>
        <taxon>Tetrahymenina</taxon>
        <taxon>Tetrahymenidae</taxon>
        <taxon>Tetrahymena</taxon>
    </lineage>
</organism>
<dbReference type="InterPro" id="IPR019734">
    <property type="entry name" value="TPR_rpt"/>
</dbReference>
<sequence>MVSIEEIKFKYYNSYLDECQALAEELAKDKSHFDDYCLAQFYLIRCLFEKSQIQIAKEKFNILSKEIRDRKGENVDEIDIFMQITYQQHLYNLDLEATEENNCILLKFTQNYKDQNENQDNYVKGLYLYGLGLYKFFENFREQSDIECVHILKQALDEAPQYKYEIINSIGMVLYDKGLYQESIEYTEQMYKDNNRLLGFANNLAFLYAQINQHDKAEELYLEALNLNPQNTVILNNISHFYFNYKVDKKKAISYLYKSYEINPEDSDTLYRLGYYLYIQNYLEENQEMPSKGIEFLEKSIQFNQFSYKSYICLCSIEVNKHNYEQATKYLKDLSELKPKSGYILFQIAEQYQFMQQYEKAIDFYQQSLKFKLSTTIFLECHDMLSSCYYQIQQHEKSLEIQLQAINYKDFKEDVIQNDIMKLVLNLERRNNNLSDYKKLEIINSFYGPIQKKLHIIHSQIIQNKEIKKGLFLKMQQFNYTLLLLAYNKQIIPFLKYQNEISHWDLYID</sequence>
<dbReference type="SUPFAM" id="SSF48452">
    <property type="entry name" value="TPR-like"/>
    <property type="match status" value="1"/>
</dbReference>
<dbReference type="Pfam" id="PF13181">
    <property type="entry name" value="TPR_8"/>
    <property type="match status" value="2"/>
</dbReference>
<dbReference type="KEGG" id="tet:TTHERM_00533930"/>
<dbReference type="RefSeq" id="XP_001024415.2">
    <property type="nucleotide sequence ID" value="XM_001024415.2"/>
</dbReference>
<dbReference type="HOGENOM" id="CLU_042227_0_0_1"/>
<evidence type="ECO:0000313" key="5">
    <source>
        <dbReference type="EMBL" id="EAS04170.2"/>
    </source>
</evidence>
<dbReference type="GO" id="GO:0060271">
    <property type="term" value="P:cilium assembly"/>
    <property type="evidence" value="ECO:0007669"/>
    <property type="project" value="TreeGrafter"/>
</dbReference>
<dbReference type="GO" id="GO:0036064">
    <property type="term" value="C:ciliary basal body"/>
    <property type="evidence" value="ECO:0007669"/>
    <property type="project" value="TreeGrafter"/>
</dbReference>
<keyword evidence="6" id="KW-1185">Reference proteome</keyword>
<dbReference type="InParanoid" id="Q247X5"/>